<dbReference type="AlphaFoldDB" id="A0A5N5DB50"/>
<keyword evidence="1" id="KW-1133">Transmembrane helix</keyword>
<keyword evidence="3" id="KW-1185">Reference proteome</keyword>
<organism evidence="2 3">
    <name type="scientific">Lasiodiplodia theobromae</name>
    <dbReference type="NCBI Taxonomy" id="45133"/>
    <lineage>
        <taxon>Eukaryota</taxon>
        <taxon>Fungi</taxon>
        <taxon>Dikarya</taxon>
        <taxon>Ascomycota</taxon>
        <taxon>Pezizomycotina</taxon>
        <taxon>Dothideomycetes</taxon>
        <taxon>Dothideomycetes incertae sedis</taxon>
        <taxon>Botryosphaeriales</taxon>
        <taxon>Botryosphaeriaceae</taxon>
        <taxon>Lasiodiplodia</taxon>
    </lineage>
</organism>
<evidence type="ECO:0000313" key="3">
    <source>
        <dbReference type="Proteomes" id="UP000325902"/>
    </source>
</evidence>
<name>A0A5N5DB50_9PEZI</name>
<reference evidence="2 3" key="1">
    <citation type="journal article" date="2019" name="Sci. Rep.">
        <title>A multi-omics analysis of the grapevine pathogen Lasiodiplodia theobromae reveals that temperature affects the expression of virulence- and pathogenicity-related genes.</title>
        <authorList>
            <person name="Felix C."/>
            <person name="Meneses R."/>
            <person name="Goncalves M.F.M."/>
            <person name="Tilleman L."/>
            <person name="Duarte A.S."/>
            <person name="Jorrin-Novo J.V."/>
            <person name="Van de Peer Y."/>
            <person name="Deforce D."/>
            <person name="Van Nieuwerburgh F."/>
            <person name="Esteves A.C."/>
            <person name="Alves A."/>
        </authorList>
    </citation>
    <scope>NUCLEOTIDE SEQUENCE [LARGE SCALE GENOMIC DNA]</scope>
    <source>
        <strain evidence="2 3">LA-SOL3</strain>
    </source>
</reference>
<comment type="caution">
    <text evidence="2">The sequence shown here is derived from an EMBL/GenBank/DDBJ whole genome shotgun (WGS) entry which is preliminary data.</text>
</comment>
<accession>A0A5N5DB50</accession>
<protein>
    <submittedName>
        <fullName evidence="2">Uncharacterized protein</fullName>
    </submittedName>
</protein>
<evidence type="ECO:0000256" key="1">
    <source>
        <dbReference type="SAM" id="Phobius"/>
    </source>
</evidence>
<proteinExistence type="predicted"/>
<keyword evidence="1" id="KW-0812">Transmembrane</keyword>
<gene>
    <name evidence="2" type="ORF">DBV05_g6977</name>
</gene>
<evidence type="ECO:0000313" key="2">
    <source>
        <dbReference type="EMBL" id="KAB2574384.1"/>
    </source>
</evidence>
<keyword evidence="1" id="KW-0472">Membrane</keyword>
<sequence length="113" mass="12336">MDAHAEKQQLAMAYAQMYPTCTETGGLMPIRMSSTHLKVPLLVSIPPPSAPRVSRREYLFDEESQELLLAEYKPFTQWAAIFLVFIGLLVCGGVVYLAVLASVAPPPQGLSVA</sequence>
<dbReference type="EMBL" id="VCHE01000044">
    <property type="protein sequence ID" value="KAB2574384.1"/>
    <property type="molecule type" value="Genomic_DNA"/>
</dbReference>
<dbReference type="OrthoDB" id="3905958at2759"/>
<feature type="transmembrane region" description="Helical" evidence="1">
    <location>
        <begin position="78"/>
        <end position="104"/>
    </location>
</feature>
<dbReference type="Proteomes" id="UP000325902">
    <property type="component" value="Unassembled WGS sequence"/>
</dbReference>